<dbReference type="InterPro" id="IPR052980">
    <property type="entry name" value="Crinkler_effector"/>
</dbReference>
<evidence type="ECO:0000313" key="2">
    <source>
        <dbReference type="Proteomes" id="UP000027195"/>
    </source>
</evidence>
<dbReference type="Proteomes" id="UP000027195">
    <property type="component" value="Unassembled WGS sequence"/>
</dbReference>
<gene>
    <name evidence="1" type="ORF">BOTBODRAFT_48814</name>
</gene>
<dbReference type="InParanoid" id="A0A067LVS2"/>
<organism evidence="1 2">
    <name type="scientific">Botryobasidium botryosum (strain FD-172 SS1)</name>
    <dbReference type="NCBI Taxonomy" id="930990"/>
    <lineage>
        <taxon>Eukaryota</taxon>
        <taxon>Fungi</taxon>
        <taxon>Dikarya</taxon>
        <taxon>Basidiomycota</taxon>
        <taxon>Agaricomycotina</taxon>
        <taxon>Agaricomycetes</taxon>
        <taxon>Cantharellales</taxon>
        <taxon>Botryobasidiaceae</taxon>
        <taxon>Botryobasidium</taxon>
    </lineage>
</organism>
<protein>
    <recommendedName>
        <fullName evidence="3">Crinkler (CRN) family protein</fullName>
    </recommendedName>
</protein>
<dbReference type="AlphaFoldDB" id="A0A067LVS2"/>
<evidence type="ECO:0008006" key="3">
    <source>
        <dbReference type="Google" id="ProtNLM"/>
    </source>
</evidence>
<dbReference type="OrthoDB" id="2340858at2759"/>
<accession>A0A067LVS2</accession>
<proteinExistence type="predicted"/>
<dbReference type="HOGENOM" id="CLU_036620_0_0_1"/>
<dbReference type="EMBL" id="KL198107">
    <property type="protein sequence ID" value="KDQ07448.1"/>
    <property type="molecule type" value="Genomic_DNA"/>
</dbReference>
<sequence length="548" mass="62023">MDAKTIAGILARRFPIKDDDPEAIAMSSLRDLLWGKGDDYLPNLCRTLDSQAIHDELAHRNASPPPDSPSAALWLFRLASPYDIPPEDYAVSPGRTFTFLDISGIPFVPGKLSYILIRDEYKVAFEHISSMPRQRCGGVTICGQPGIGKSLCLYYLLIRRLLMGLPVALQAVRETVLLFLESGTYAVHDADILNFLPEDTWALVDSGLSVNQPAPFLSYPSSPYFIIQAASPRPGRMDWQKYKHAKMFYMRPWDWEEIVSAAPFQPSEVPLTLMGLRFVYNLFGPSARECYMLAEDYAYTSQRVSDVKKYLRSMQQISLQQILDDLDSAPQDHISHQVFCVFPDSESRLSPRHDFLTRYTGRLVLDCWVEKDAKRLNELRATFSRVRELGPAFGCLFEQFAHTTLSQGLDGSISELPIALKQIHYGFDTGTRGATYEVHFGPRTTTIFDMKNFPPPSDTAYYIPVRENQATFDSIIIHNGRVTLFQVTVGRTHDVSAVGLNQLEQVLPQPSYDLIFIVRTGQRCSGVVPDGWRSRLRLFVMEIKDHTE</sequence>
<keyword evidence="2" id="KW-1185">Reference proteome</keyword>
<dbReference type="PANTHER" id="PTHR33129">
    <property type="entry name" value="PROTEIN KINASE DOMAIN-CONTAINING PROTEIN-RELATED"/>
    <property type="match status" value="1"/>
</dbReference>
<name>A0A067LVS2_BOTB1</name>
<evidence type="ECO:0000313" key="1">
    <source>
        <dbReference type="EMBL" id="KDQ07448.1"/>
    </source>
</evidence>
<dbReference type="PANTHER" id="PTHR33129:SF1">
    <property type="entry name" value="ATP-BINDING PROTEIN"/>
    <property type="match status" value="1"/>
</dbReference>
<reference evidence="2" key="1">
    <citation type="journal article" date="2014" name="Proc. Natl. Acad. Sci. U.S.A.">
        <title>Extensive sampling of basidiomycete genomes demonstrates inadequacy of the white-rot/brown-rot paradigm for wood decay fungi.</title>
        <authorList>
            <person name="Riley R."/>
            <person name="Salamov A.A."/>
            <person name="Brown D.W."/>
            <person name="Nagy L.G."/>
            <person name="Floudas D."/>
            <person name="Held B.W."/>
            <person name="Levasseur A."/>
            <person name="Lombard V."/>
            <person name="Morin E."/>
            <person name="Otillar R."/>
            <person name="Lindquist E.A."/>
            <person name="Sun H."/>
            <person name="LaButti K.M."/>
            <person name="Schmutz J."/>
            <person name="Jabbour D."/>
            <person name="Luo H."/>
            <person name="Baker S.E."/>
            <person name="Pisabarro A.G."/>
            <person name="Walton J.D."/>
            <person name="Blanchette R.A."/>
            <person name="Henrissat B."/>
            <person name="Martin F."/>
            <person name="Cullen D."/>
            <person name="Hibbett D.S."/>
            <person name="Grigoriev I.V."/>
        </authorList>
    </citation>
    <scope>NUCLEOTIDE SEQUENCE [LARGE SCALE GENOMIC DNA]</scope>
    <source>
        <strain evidence="2">FD-172 SS1</strain>
    </source>
</reference>